<dbReference type="PANTHER" id="PTHR30471:SF3">
    <property type="entry name" value="UPF0758 PROTEIN YEES-RELATED"/>
    <property type="match status" value="1"/>
</dbReference>
<reference evidence="9 10" key="1">
    <citation type="submission" date="2019-08" db="EMBL/GenBank/DDBJ databases">
        <title>In-depth cultivation of the pig gut microbiome towards novel bacterial diversity and tailored functional studies.</title>
        <authorList>
            <person name="Wylensek D."/>
            <person name="Hitch T.C.A."/>
            <person name="Clavel T."/>
        </authorList>
    </citation>
    <scope>NUCLEOTIDE SEQUENCE [LARGE SCALE GENOMIC DNA]</scope>
    <source>
        <strain evidence="9 10">WCA-693-APC-5D-A</strain>
    </source>
</reference>
<dbReference type="Gene3D" id="3.40.140.10">
    <property type="entry name" value="Cytidine Deaminase, domain 2"/>
    <property type="match status" value="1"/>
</dbReference>
<keyword evidence="4" id="KW-0378">Hydrolase</keyword>
<dbReference type="GO" id="GO:0008237">
    <property type="term" value="F:metallopeptidase activity"/>
    <property type="evidence" value="ECO:0007669"/>
    <property type="project" value="UniProtKB-KW"/>
</dbReference>
<dbReference type="InterPro" id="IPR037518">
    <property type="entry name" value="MPN"/>
</dbReference>
<organism evidence="9 10">
    <name type="scientific">Anaerovibrio slackiae</name>
    <dbReference type="NCBI Taxonomy" id="2652309"/>
    <lineage>
        <taxon>Bacteria</taxon>
        <taxon>Bacillati</taxon>
        <taxon>Bacillota</taxon>
        <taxon>Negativicutes</taxon>
        <taxon>Selenomonadales</taxon>
        <taxon>Selenomonadaceae</taxon>
        <taxon>Anaerovibrio</taxon>
    </lineage>
</organism>
<dbReference type="RefSeq" id="WP_154406353.1">
    <property type="nucleotide sequence ID" value="NZ_VUNR01000005.1"/>
</dbReference>
<dbReference type="InterPro" id="IPR001405">
    <property type="entry name" value="UPF0758"/>
</dbReference>
<dbReference type="CDD" id="cd08071">
    <property type="entry name" value="MPN_DUF2466"/>
    <property type="match status" value="1"/>
</dbReference>
<dbReference type="NCBIfam" id="TIGR00608">
    <property type="entry name" value="radc"/>
    <property type="match status" value="1"/>
</dbReference>
<dbReference type="SUPFAM" id="SSF102712">
    <property type="entry name" value="JAB1/MPN domain"/>
    <property type="match status" value="1"/>
</dbReference>
<dbReference type="EMBL" id="VUNR01000005">
    <property type="protein sequence ID" value="MSU08197.1"/>
    <property type="molecule type" value="Genomic_DNA"/>
</dbReference>
<evidence type="ECO:0000256" key="6">
    <source>
        <dbReference type="ARBA" id="ARBA00023049"/>
    </source>
</evidence>
<dbReference type="Proteomes" id="UP000433181">
    <property type="component" value="Unassembled WGS sequence"/>
</dbReference>
<keyword evidence="5" id="KW-0862">Zinc</keyword>
<comment type="caution">
    <text evidence="9">The sequence shown here is derived from an EMBL/GenBank/DDBJ whole genome shotgun (WGS) entry which is preliminary data.</text>
</comment>
<dbReference type="GO" id="GO:0006508">
    <property type="term" value="P:proteolysis"/>
    <property type="evidence" value="ECO:0007669"/>
    <property type="project" value="UniProtKB-KW"/>
</dbReference>
<evidence type="ECO:0000313" key="10">
    <source>
        <dbReference type="Proteomes" id="UP000433181"/>
    </source>
</evidence>
<evidence type="ECO:0000256" key="1">
    <source>
        <dbReference type="ARBA" id="ARBA00010243"/>
    </source>
</evidence>
<dbReference type="Pfam" id="PF04002">
    <property type="entry name" value="RadC"/>
    <property type="match status" value="1"/>
</dbReference>
<accession>A0A6I2UBS9</accession>
<evidence type="ECO:0000256" key="3">
    <source>
        <dbReference type="ARBA" id="ARBA00022723"/>
    </source>
</evidence>
<dbReference type="GO" id="GO:0046872">
    <property type="term" value="F:metal ion binding"/>
    <property type="evidence" value="ECO:0007669"/>
    <property type="project" value="UniProtKB-KW"/>
</dbReference>
<evidence type="ECO:0000256" key="5">
    <source>
        <dbReference type="ARBA" id="ARBA00022833"/>
    </source>
</evidence>
<evidence type="ECO:0000259" key="8">
    <source>
        <dbReference type="PROSITE" id="PS50249"/>
    </source>
</evidence>
<dbReference type="InterPro" id="IPR020891">
    <property type="entry name" value="UPF0758_CS"/>
</dbReference>
<dbReference type="PANTHER" id="PTHR30471">
    <property type="entry name" value="DNA REPAIR PROTEIN RADC"/>
    <property type="match status" value="1"/>
</dbReference>
<dbReference type="NCBIfam" id="NF000642">
    <property type="entry name" value="PRK00024.1"/>
    <property type="match status" value="1"/>
</dbReference>
<keyword evidence="2" id="KW-0645">Protease</keyword>
<evidence type="ECO:0000256" key="4">
    <source>
        <dbReference type="ARBA" id="ARBA00022801"/>
    </source>
</evidence>
<gene>
    <name evidence="9" type="primary">radC</name>
    <name evidence="9" type="ORF">FYJ84_04210</name>
</gene>
<dbReference type="InterPro" id="IPR025657">
    <property type="entry name" value="RadC_JAB"/>
</dbReference>
<sequence length="223" mass="24444">MATIFVREMPVDERPSTRLKHLGAGFLSNAELLSLLIKDTSTTSGYEVAQELLREANGLAGLRDINLESFPGIGKGKSLELLALLELAKRLGQQNRNIKIITCPEDAADYAASRLKYENREHFCIILLNVKNHILSWETISIGSLDASVVHPREVFRPAIIKGAASIILVHNHPSGDPTPSKEDLEVTARMVQVGKIMNISVLDHIIIGGDSFVSMKEKGAIK</sequence>
<name>A0A6I2UBS9_9FIRM</name>
<dbReference type="AlphaFoldDB" id="A0A6I2UBS9"/>
<dbReference type="GeneID" id="96778110"/>
<evidence type="ECO:0000256" key="7">
    <source>
        <dbReference type="RuleBase" id="RU003797"/>
    </source>
</evidence>
<evidence type="ECO:0000313" key="9">
    <source>
        <dbReference type="EMBL" id="MSU08197.1"/>
    </source>
</evidence>
<feature type="domain" description="MPN" evidence="8">
    <location>
        <begin position="100"/>
        <end position="222"/>
    </location>
</feature>
<comment type="similarity">
    <text evidence="1 7">Belongs to the UPF0758 family.</text>
</comment>
<protein>
    <submittedName>
        <fullName evidence="9">DNA repair protein RadC</fullName>
    </submittedName>
</protein>
<evidence type="ECO:0000256" key="2">
    <source>
        <dbReference type="ARBA" id="ARBA00022670"/>
    </source>
</evidence>
<dbReference type="Pfam" id="PF20582">
    <property type="entry name" value="UPF0758_N"/>
    <property type="match status" value="1"/>
</dbReference>
<dbReference type="InterPro" id="IPR046778">
    <property type="entry name" value="UPF0758_N"/>
</dbReference>
<keyword evidence="6" id="KW-0482">Metalloprotease</keyword>
<dbReference type="PROSITE" id="PS50249">
    <property type="entry name" value="MPN"/>
    <property type="match status" value="1"/>
</dbReference>
<proteinExistence type="inferred from homology"/>
<keyword evidence="3" id="KW-0479">Metal-binding</keyword>
<keyword evidence="10" id="KW-1185">Reference proteome</keyword>
<dbReference type="PROSITE" id="PS01302">
    <property type="entry name" value="UPF0758"/>
    <property type="match status" value="1"/>
</dbReference>